<keyword evidence="12" id="KW-1185">Reference proteome</keyword>
<dbReference type="PANTHER" id="PTHR20982">
    <property type="entry name" value="RIBOSOME RECYCLING FACTOR"/>
    <property type="match status" value="1"/>
</dbReference>
<dbReference type="NCBIfam" id="TIGR00496">
    <property type="entry name" value="frr"/>
    <property type="match status" value="1"/>
</dbReference>
<dbReference type="Proteomes" id="UP000027154">
    <property type="component" value="Unassembled WGS sequence"/>
</dbReference>
<organism evidence="10 11">
    <name type="scientific">Pseudoalteromonas fuliginea</name>
    <dbReference type="NCBI Taxonomy" id="1872678"/>
    <lineage>
        <taxon>Bacteria</taxon>
        <taxon>Pseudomonadati</taxon>
        <taxon>Pseudomonadota</taxon>
        <taxon>Gammaproteobacteria</taxon>
        <taxon>Alteromonadales</taxon>
        <taxon>Pseudoalteromonadaceae</taxon>
        <taxon>Pseudoalteromonas</taxon>
    </lineage>
</organism>
<evidence type="ECO:0000259" key="7">
    <source>
        <dbReference type="Pfam" id="PF01765"/>
    </source>
</evidence>
<comment type="caution">
    <text evidence="10">The sequence shown here is derived from an EMBL/GenBank/DDBJ whole genome shotgun (WGS) entry which is preliminary data.</text>
</comment>
<dbReference type="FunFam" id="3.30.1360.40:FF:000001">
    <property type="entry name" value="Ribosome-recycling factor"/>
    <property type="match status" value="1"/>
</dbReference>
<dbReference type="OrthoDB" id="9804006at2"/>
<dbReference type="Gene3D" id="3.30.1360.40">
    <property type="match status" value="1"/>
</dbReference>
<feature type="domain" description="Ribosome recycling factor" evidence="7">
    <location>
        <begin position="22"/>
        <end position="183"/>
    </location>
</feature>
<dbReference type="Gene3D" id="1.10.132.20">
    <property type="entry name" value="Ribosome-recycling factor"/>
    <property type="match status" value="1"/>
</dbReference>
<reference evidence="12 13" key="2">
    <citation type="submission" date="2019-01" db="EMBL/GenBank/DDBJ databases">
        <title>Genome sequences of marine Pseudoalteromonas species.</title>
        <authorList>
            <person name="Boraston A.B."/>
            <person name="Hehemann J.-H."/>
            <person name="Vickers C.J."/>
            <person name="Salama-Alber O."/>
            <person name="Abe K."/>
            <person name="Hettle A.J."/>
        </authorList>
    </citation>
    <scope>NUCLEOTIDE SEQUENCE [LARGE SCALE GENOMIC DNA]</scope>
    <source>
        <strain evidence="9 13">PS42</strain>
        <strain evidence="8 12">PS47</strain>
    </source>
</reference>
<evidence type="ECO:0000256" key="6">
    <source>
        <dbReference type="HAMAP-Rule" id="MF_00040"/>
    </source>
</evidence>
<evidence type="ECO:0000313" key="13">
    <source>
        <dbReference type="Proteomes" id="UP000324162"/>
    </source>
</evidence>
<dbReference type="GO" id="GO:0043023">
    <property type="term" value="F:ribosomal large subunit binding"/>
    <property type="evidence" value="ECO:0007669"/>
    <property type="project" value="TreeGrafter"/>
</dbReference>
<evidence type="ECO:0000313" key="10">
    <source>
        <dbReference type="EMBL" id="KDC52901.1"/>
    </source>
</evidence>
<comment type="similarity">
    <text evidence="2 6">Belongs to the RRF family.</text>
</comment>
<comment type="function">
    <text evidence="5 6">Responsible for the release of ribosomes from messenger RNA at the termination of protein biosynthesis. May increase the efficiency of translation by recycling ribosomes from one round of translation to another.</text>
</comment>
<evidence type="ECO:0000313" key="11">
    <source>
        <dbReference type="Proteomes" id="UP000027154"/>
    </source>
</evidence>
<gene>
    <name evidence="6 10" type="primary">frr</name>
    <name evidence="10" type="ORF">DC53_02955</name>
    <name evidence="9" type="ORF">EU508_03095</name>
    <name evidence="8" type="ORF">EU509_13705</name>
</gene>
<dbReference type="EMBL" id="SEUK01000040">
    <property type="protein sequence ID" value="KAA1163850.1"/>
    <property type="molecule type" value="Genomic_DNA"/>
</dbReference>
<dbReference type="AlphaFoldDB" id="A0A063KWN1"/>
<protein>
    <recommendedName>
        <fullName evidence="6">Ribosome-recycling factor</fullName>
        <shortName evidence="6">RRF</shortName>
    </recommendedName>
    <alternativeName>
        <fullName evidence="6">Ribosome-releasing factor</fullName>
    </alternativeName>
</protein>
<evidence type="ECO:0000313" key="9">
    <source>
        <dbReference type="EMBL" id="KAA1163850.1"/>
    </source>
</evidence>
<dbReference type="SUPFAM" id="SSF55194">
    <property type="entry name" value="Ribosome recycling factor, RRF"/>
    <property type="match status" value="1"/>
</dbReference>
<sequence>MINDIQKDAQARMQKSVTALGSQLSKIRTGRAHPAILDGIMVSYYGAPTPLNQVANVTIEDSRTLAIGVFDKSLAQAVEKAIMASDLGLNPMSAGTVIRVPLPPLTEERRKDLIKIVRAEVEGGRVAIRNIRRDANGDVKALLKDKDISEDEARQSDDAIQKLTDKFIKEMDTLLAAKETELMEI</sequence>
<dbReference type="FunFam" id="1.10.132.20:FF:000001">
    <property type="entry name" value="Ribosome-recycling factor"/>
    <property type="match status" value="1"/>
</dbReference>
<dbReference type="PANTHER" id="PTHR20982:SF3">
    <property type="entry name" value="MITOCHONDRIAL RIBOSOME RECYCLING FACTOR PSEUDO 1"/>
    <property type="match status" value="1"/>
</dbReference>
<dbReference type="GO" id="GO:0002184">
    <property type="term" value="P:cytoplasmic translational termination"/>
    <property type="evidence" value="ECO:0007669"/>
    <property type="project" value="TreeGrafter"/>
</dbReference>
<reference evidence="10 11" key="1">
    <citation type="submission" date="2014-04" db="EMBL/GenBank/DDBJ databases">
        <title>Pseudoalteromonas galatheae sp. nov., isolated from a deep-sea polychaete near Canal Concepcion, Chile.</title>
        <authorList>
            <person name="Machado H.R."/>
            <person name="Gram L."/>
            <person name="Vynne N.G."/>
        </authorList>
    </citation>
    <scope>NUCLEOTIDE SEQUENCE [LARGE SCALE GENOMIC DNA]</scope>
    <source>
        <strain evidence="10 11">KMM216</strain>
    </source>
</reference>
<dbReference type="InterPro" id="IPR036191">
    <property type="entry name" value="RRF_sf"/>
</dbReference>
<dbReference type="Proteomes" id="UP000324162">
    <property type="component" value="Unassembled WGS sequence"/>
</dbReference>
<dbReference type="CDD" id="cd00520">
    <property type="entry name" value="RRF"/>
    <property type="match status" value="1"/>
</dbReference>
<evidence type="ECO:0000256" key="3">
    <source>
        <dbReference type="ARBA" id="ARBA00022490"/>
    </source>
</evidence>
<evidence type="ECO:0000256" key="4">
    <source>
        <dbReference type="ARBA" id="ARBA00022917"/>
    </source>
</evidence>
<accession>A0A063KWN1</accession>
<comment type="subcellular location">
    <subcellularLocation>
        <location evidence="1 6">Cytoplasm</location>
    </subcellularLocation>
</comment>
<evidence type="ECO:0000313" key="12">
    <source>
        <dbReference type="Proteomes" id="UP000322915"/>
    </source>
</evidence>
<dbReference type="Proteomes" id="UP000322915">
    <property type="component" value="Unassembled WGS sequence"/>
</dbReference>
<evidence type="ECO:0000256" key="1">
    <source>
        <dbReference type="ARBA" id="ARBA00004496"/>
    </source>
</evidence>
<keyword evidence="3 6" id="KW-0963">Cytoplasm</keyword>
<name>A0A063KWN1_9GAMM</name>
<evidence type="ECO:0000313" key="8">
    <source>
        <dbReference type="EMBL" id="KAA1154169.1"/>
    </source>
</evidence>
<dbReference type="InterPro" id="IPR023584">
    <property type="entry name" value="Ribosome_recyc_fac_dom"/>
</dbReference>
<proteinExistence type="inferred from homology"/>
<dbReference type="InterPro" id="IPR002661">
    <property type="entry name" value="Ribosome_recyc_fac"/>
</dbReference>
<dbReference type="Pfam" id="PF01765">
    <property type="entry name" value="RRF"/>
    <property type="match status" value="1"/>
</dbReference>
<dbReference type="GO" id="GO:0005829">
    <property type="term" value="C:cytosol"/>
    <property type="evidence" value="ECO:0007669"/>
    <property type="project" value="GOC"/>
</dbReference>
<dbReference type="HAMAP" id="MF_00040">
    <property type="entry name" value="RRF"/>
    <property type="match status" value="1"/>
</dbReference>
<keyword evidence="4 6" id="KW-0648">Protein biosynthesis</keyword>
<evidence type="ECO:0000256" key="5">
    <source>
        <dbReference type="ARBA" id="ARBA00025050"/>
    </source>
</evidence>
<dbReference type="EMBL" id="JJNZ01000008">
    <property type="protein sequence ID" value="KDC52901.1"/>
    <property type="molecule type" value="Genomic_DNA"/>
</dbReference>
<dbReference type="EMBL" id="SEUJ01000073">
    <property type="protein sequence ID" value="KAA1154169.1"/>
    <property type="molecule type" value="Genomic_DNA"/>
</dbReference>
<evidence type="ECO:0000256" key="2">
    <source>
        <dbReference type="ARBA" id="ARBA00005912"/>
    </source>
</evidence>